<evidence type="ECO:0000256" key="6">
    <source>
        <dbReference type="ARBA" id="ARBA00023136"/>
    </source>
</evidence>
<feature type="transmembrane region" description="Helical" evidence="7">
    <location>
        <begin position="374"/>
        <end position="396"/>
    </location>
</feature>
<evidence type="ECO:0000259" key="8">
    <source>
        <dbReference type="PROSITE" id="PS50850"/>
    </source>
</evidence>
<feature type="domain" description="Major facilitator superfamily (MFS) profile" evidence="8">
    <location>
        <begin position="1"/>
        <end position="402"/>
    </location>
</feature>
<feature type="transmembrane region" description="Helical" evidence="7">
    <location>
        <begin position="309"/>
        <end position="326"/>
    </location>
</feature>
<feature type="transmembrane region" description="Helical" evidence="7">
    <location>
        <begin position="12"/>
        <end position="29"/>
    </location>
</feature>
<comment type="subcellular location">
    <subcellularLocation>
        <location evidence="1">Cell membrane</location>
        <topology evidence="1">Multi-pass membrane protein</topology>
    </subcellularLocation>
</comment>
<evidence type="ECO:0000313" key="9">
    <source>
        <dbReference type="EMBL" id="OSQ38545.1"/>
    </source>
</evidence>
<dbReference type="SUPFAM" id="SSF103473">
    <property type="entry name" value="MFS general substrate transporter"/>
    <property type="match status" value="1"/>
</dbReference>
<evidence type="ECO:0000256" key="4">
    <source>
        <dbReference type="ARBA" id="ARBA00022692"/>
    </source>
</evidence>
<evidence type="ECO:0000256" key="7">
    <source>
        <dbReference type="SAM" id="Phobius"/>
    </source>
</evidence>
<dbReference type="GO" id="GO:0022857">
    <property type="term" value="F:transmembrane transporter activity"/>
    <property type="evidence" value="ECO:0007669"/>
    <property type="project" value="InterPro"/>
</dbReference>
<keyword evidence="3" id="KW-1003">Cell membrane</keyword>
<dbReference type="Pfam" id="PF05977">
    <property type="entry name" value="MFS_3"/>
    <property type="match status" value="1"/>
</dbReference>
<dbReference type="Gene3D" id="1.20.1250.20">
    <property type="entry name" value="MFS general substrate transporter like domains"/>
    <property type="match status" value="1"/>
</dbReference>
<evidence type="ECO:0000256" key="3">
    <source>
        <dbReference type="ARBA" id="ARBA00022475"/>
    </source>
</evidence>
<dbReference type="GO" id="GO:0005886">
    <property type="term" value="C:plasma membrane"/>
    <property type="evidence" value="ECO:0007669"/>
    <property type="project" value="UniProtKB-SubCell"/>
</dbReference>
<sequence length="425" mass="45701">MKGTFRSLAIYNYRVWASGAIISNIGTWMQRTAQDWIVLTELTDHNSTAVGVVMGLQFGPQLLLLPFTGFAADYFDRRKLLMVTQSLMSLLGLGLGILTVSGLVTLWHVYIFAFLLGCVAAFDAPARQTFVSDLVPEKDLSNAIALNSTSFNAARMIGPAVAGLLIAFVGTGWVFLINSGSFIGVLWSLMALRVADLNVSRRPLRGQGNLVSGFRYVRARPDLMAILLMLLLIGTFGLNFPIFISTMAVTVFHSGAGEYGMLSSLMAVGTVMGALFAAQRATPQIGLLFYGALFFGLGCMVAALMPSFWLFGASLVLIGIAALTFMSSSNGLIQLSTDPMMRGRVMAIRMAIAMGGTPIGAPIVGWIADQYGPRWAMGAAALSGIAAAIVGLVYLVKYRELRIRRVDGRLRILVNEVPKVTMAAE</sequence>
<feature type="transmembrane region" description="Helical" evidence="7">
    <location>
        <begin position="156"/>
        <end position="176"/>
    </location>
</feature>
<dbReference type="Proteomes" id="UP000193391">
    <property type="component" value="Unassembled WGS sequence"/>
</dbReference>
<dbReference type="InterPro" id="IPR036259">
    <property type="entry name" value="MFS_trans_sf"/>
</dbReference>
<keyword evidence="6 7" id="KW-0472">Membrane</keyword>
<dbReference type="PANTHER" id="PTHR23513">
    <property type="entry name" value="INTEGRAL MEMBRANE EFFLUX PROTEIN-RELATED"/>
    <property type="match status" value="1"/>
</dbReference>
<accession>A0A1Y2L0C5</accession>
<dbReference type="PANTHER" id="PTHR23513:SF11">
    <property type="entry name" value="STAPHYLOFERRIN A TRANSPORTER"/>
    <property type="match status" value="1"/>
</dbReference>
<reference evidence="9 10" key="1">
    <citation type="submission" date="2014-03" db="EMBL/GenBank/DDBJ databases">
        <title>The draft genome sequence of Thalassospira mesophila JCM 18969.</title>
        <authorList>
            <person name="Lai Q."/>
            <person name="Shao Z."/>
        </authorList>
    </citation>
    <scope>NUCLEOTIDE SEQUENCE [LARGE SCALE GENOMIC DNA]</scope>
    <source>
        <strain evidence="9 10">JCM 18969</strain>
    </source>
</reference>
<dbReference type="AlphaFoldDB" id="A0A1Y2L0C5"/>
<keyword evidence="10" id="KW-1185">Reference proteome</keyword>
<feature type="transmembrane region" description="Helical" evidence="7">
    <location>
        <begin position="49"/>
        <end position="68"/>
    </location>
</feature>
<proteinExistence type="predicted"/>
<name>A0A1Y2L0C5_9PROT</name>
<dbReference type="InterPro" id="IPR020846">
    <property type="entry name" value="MFS_dom"/>
</dbReference>
<dbReference type="CDD" id="cd06173">
    <property type="entry name" value="MFS_MefA_like"/>
    <property type="match status" value="1"/>
</dbReference>
<keyword evidence="5 7" id="KW-1133">Transmembrane helix</keyword>
<feature type="transmembrane region" description="Helical" evidence="7">
    <location>
        <begin position="225"/>
        <end position="253"/>
    </location>
</feature>
<organism evidence="9 10">
    <name type="scientific">Thalassospira mesophila</name>
    <dbReference type="NCBI Taxonomy" id="1293891"/>
    <lineage>
        <taxon>Bacteria</taxon>
        <taxon>Pseudomonadati</taxon>
        <taxon>Pseudomonadota</taxon>
        <taxon>Alphaproteobacteria</taxon>
        <taxon>Rhodospirillales</taxon>
        <taxon>Thalassospiraceae</taxon>
        <taxon>Thalassospira</taxon>
    </lineage>
</organism>
<evidence type="ECO:0000256" key="1">
    <source>
        <dbReference type="ARBA" id="ARBA00004651"/>
    </source>
</evidence>
<protein>
    <submittedName>
        <fullName evidence="9">MFS transporter</fullName>
    </submittedName>
</protein>
<keyword evidence="4 7" id="KW-0812">Transmembrane</keyword>
<gene>
    <name evidence="9" type="ORF">TMES_10475</name>
</gene>
<dbReference type="OrthoDB" id="9809918at2"/>
<evidence type="ECO:0000256" key="2">
    <source>
        <dbReference type="ARBA" id="ARBA00022448"/>
    </source>
</evidence>
<evidence type="ECO:0000256" key="5">
    <source>
        <dbReference type="ARBA" id="ARBA00022989"/>
    </source>
</evidence>
<dbReference type="STRING" id="1293891.TMES_10475"/>
<keyword evidence="2" id="KW-0813">Transport</keyword>
<comment type="caution">
    <text evidence="9">The sequence shown here is derived from an EMBL/GenBank/DDBJ whole genome shotgun (WGS) entry which is preliminary data.</text>
</comment>
<feature type="transmembrane region" description="Helical" evidence="7">
    <location>
        <begin position="259"/>
        <end position="278"/>
    </location>
</feature>
<evidence type="ECO:0000313" key="10">
    <source>
        <dbReference type="Proteomes" id="UP000193391"/>
    </source>
</evidence>
<dbReference type="EMBL" id="JFKA01000004">
    <property type="protein sequence ID" value="OSQ38545.1"/>
    <property type="molecule type" value="Genomic_DNA"/>
</dbReference>
<feature type="transmembrane region" description="Helical" evidence="7">
    <location>
        <begin position="285"/>
        <end position="303"/>
    </location>
</feature>
<dbReference type="PROSITE" id="PS50850">
    <property type="entry name" value="MFS"/>
    <property type="match status" value="1"/>
</dbReference>
<feature type="transmembrane region" description="Helical" evidence="7">
    <location>
        <begin position="347"/>
        <end position="368"/>
    </location>
</feature>
<dbReference type="InterPro" id="IPR010290">
    <property type="entry name" value="TM_effector"/>
</dbReference>